<dbReference type="PANTHER" id="PTHR11070">
    <property type="entry name" value="UVRD / RECB / PCRA DNA HELICASE FAMILY MEMBER"/>
    <property type="match status" value="1"/>
</dbReference>
<organism evidence="2 3">
    <name type="scientific">Candidatus Enterocloster faecavium</name>
    <dbReference type="NCBI Taxonomy" id="2838560"/>
    <lineage>
        <taxon>Bacteria</taxon>
        <taxon>Bacillati</taxon>
        <taxon>Bacillota</taxon>
        <taxon>Clostridia</taxon>
        <taxon>Lachnospirales</taxon>
        <taxon>Lachnospiraceae</taxon>
        <taxon>Enterocloster</taxon>
    </lineage>
</organism>
<gene>
    <name evidence="2" type="ORF">H9716_00425</name>
</gene>
<dbReference type="Gene3D" id="3.40.50.300">
    <property type="entry name" value="P-loop containing nucleotide triphosphate hydrolases"/>
    <property type="match status" value="2"/>
</dbReference>
<dbReference type="InterPro" id="IPR011528">
    <property type="entry name" value="NERD"/>
</dbReference>
<dbReference type="SMART" id="SM00487">
    <property type="entry name" value="DEXDc"/>
    <property type="match status" value="1"/>
</dbReference>
<dbReference type="InterPro" id="IPR027417">
    <property type="entry name" value="P-loop_NTPase"/>
</dbReference>
<proteinExistence type="predicted"/>
<dbReference type="SUPFAM" id="SSF52540">
    <property type="entry name" value="P-loop containing nucleoside triphosphate hydrolases"/>
    <property type="match status" value="1"/>
</dbReference>
<reference evidence="2" key="2">
    <citation type="submission" date="2021-04" db="EMBL/GenBank/DDBJ databases">
        <authorList>
            <person name="Gilroy R."/>
        </authorList>
    </citation>
    <scope>NUCLEOTIDE SEQUENCE</scope>
    <source>
        <strain evidence="2">CHK188-4685</strain>
    </source>
</reference>
<comment type="caution">
    <text evidence="2">The sequence shown here is derived from an EMBL/GenBank/DDBJ whole genome shotgun (WGS) entry which is preliminary data.</text>
</comment>
<dbReference type="GO" id="GO:0005524">
    <property type="term" value="F:ATP binding"/>
    <property type="evidence" value="ECO:0007669"/>
    <property type="project" value="InterPro"/>
</dbReference>
<dbReference type="GO" id="GO:0000725">
    <property type="term" value="P:recombinational repair"/>
    <property type="evidence" value="ECO:0007669"/>
    <property type="project" value="TreeGrafter"/>
</dbReference>
<dbReference type="GO" id="GO:0005829">
    <property type="term" value="C:cytosol"/>
    <property type="evidence" value="ECO:0007669"/>
    <property type="project" value="TreeGrafter"/>
</dbReference>
<feature type="domain" description="NERD" evidence="1">
    <location>
        <begin position="13"/>
        <end position="129"/>
    </location>
</feature>
<protein>
    <submittedName>
        <fullName evidence="2">NERD domain-containing protein</fullName>
    </submittedName>
</protein>
<dbReference type="PANTHER" id="PTHR11070:SF2">
    <property type="entry name" value="ATP-DEPENDENT DNA HELICASE SRS2"/>
    <property type="match status" value="1"/>
</dbReference>
<dbReference type="GO" id="GO:0043138">
    <property type="term" value="F:3'-5' DNA helicase activity"/>
    <property type="evidence" value="ECO:0007669"/>
    <property type="project" value="TreeGrafter"/>
</dbReference>
<name>A0A9D2RIV0_9FIRM</name>
<dbReference type="EMBL" id="DWYS01000007">
    <property type="protein sequence ID" value="HJB06320.1"/>
    <property type="molecule type" value="Genomic_DNA"/>
</dbReference>
<evidence type="ECO:0000259" key="1">
    <source>
        <dbReference type="PROSITE" id="PS50965"/>
    </source>
</evidence>
<sequence length="563" mass="64702">MVTLIPPCCGDEGKSNGERKIFERLKELELENGYVLHSLGLPKHQSKVYGEIDFVVVCERGVACLEIKGGRVACKNGEWYFTDRYGKEHRKAEGPFAQVIGNMFSLKKVLSEHFEKQPWMRGIMFASGVMFPDISFQAEGQEMIREMVFDNRTENITAYLNGIFDYWETRWHGTPRLLSPRNQKEIADFLRADFTYVPSLGSRLDEVDQRLLRLTREQAMLLDALSFNNHLLIEGGAGTGKTMLAMEYARRECRKGRKILYLTYNKNLARNIADALEEQCGENMKIVNLHALFGEYVTVDLEAMAQDPNQYFTQELPEDVLSYLDGLTEKEREELQYDVLILDEGQDILKPEYLLVMDLLLKGGLEKGRWAVFYDEKQNLYNPEFEDGFQFLTAYPSARFKLCINCRNTAQIGAFNAKMSHTQLEEYLKENGEEVRVLSYEDEQDFQEKIRGLLKELRSEGVSLGDVTFLSPKRLKNSILSQVNLGRFQLNELKDGFQREENEPVYSTIQGFKGLDSKVVVLLDVERIPAALYSKFVYTGCSRARSLLIVMRKETGEENEIGT</sequence>
<reference evidence="2" key="1">
    <citation type="journal article" date="2021" name="PeerJ">
        <title>Extensive microbial diversity within the chicken gut microbiome revealed by metagenomics and culture.</title>
        <authorList>
            <person name="Gilroy R."/>
            <person name="Ravi A."/>
            <person name="Getino M."/>
            <person name="Pursley I."/>
            <person name="Horton D.L."/>
            <person name="Alikhan N.F."/>
            <person name="Baker D."/>
            <person name="Gharbi K."/>
            <person name="Hall N."/>
            <person name="Watson M."/>
            <person name="Adriaenssens E.M."/>
            <person name="Foster-Nyarko E."/>
            <person name="Jarju S."/>
            <person name="Secka A."/>
            <person name="Antonio M."/>
            <person name="Oren A."/>
            <person name="Chaudhuri R.R."/>
            <person name="La Ragione R."/>
            <person name="Hildebrand F."/>
            <person name="Pallen M.J."/>
        </authorList>
    </citation>
    <scope>NUCLEOTIDE SEQUENCE</scope>
    <source>
        <strain evidence="2">CHK188-4685</strain>
    </source>
</reference>
<dbReference type="Proteomes" id="UP000886804">
    <property type="component" value="Unassembled WGS sequence"/>
</dbReference>
<evidence type="ECO:0000313" key="2">
    <source>
        <dbReference type="EMBL" id="HJB06320.1"/>
    </source>
</evidence>
<evidence type="ECO:0000313" key="3">
    <source>
        <dbReference type="Proteomes" id="UP000886804"/>
    </source>
</evidence>
<accession>A0A9D2RIV0</accession>
<dbReference type="Pfam" id="PF13245">
    <property type="entry name" value="AAA_19"/>
    <property type="match status" value="1"/>
</dbReference>
<dbReference type="PROSITE" id="PS50965">
    <property type="entry name" value="NERD"/>
    <property type="match status" value="1"/>
</dbReference>
<dbReference type="AlphaFoldDB" id="A0A9D2RIV0"/>
<dbReference type="Pfam" id="PF08378">
    <property type="entry name" value="NERD"/>
    <property type="match status" value="1"/>
</dbReference>
<dbReference type="InterPro" id="IPR014001">
    <property type="entry name" value="Helicase_ATP-bd"/>
</dbReference>
<dbReference type="GO" id="GO:0003677">
    <property type="term" value="F:DNA binding"/>
    <property type="evidence" value="ECO:0007669"/>
    <property type="project" value="InterPro"/>
</dbReference>
<dbReference type="InterPro" id="IPR000212">
    <property type="entry name" value="DNA_helicase_UvrD/REP"/>
</dbReference>